<evidence type="ECO:0000256" key="2">
    <source>
        <dbReference type="ARBA" id="ARBA00022729"/>
    </source>
</evidence>
<comment type="caution">
    <text evidence="9">The sequence shown here is derived from an EMBL/GenBank/DDBJ whole genome shotgun (WGS) entry which is preliminary data.</text>
</comment>
<accession>A0A833VDG6</accession>
<evidence type="ECO:0000256" key="5">
    <source>
        <dbReference type="SAM" id="MobiDB-lite"/>
    </source>
</evidence>
<gene>
    <name evidence="9" type="ORF">FCM35_KLT19679</name>
</gene>
<feature type="signal peptide" evidence="7">
    <location>
        <begin position="1"/>
        <end position="31"/>
    </location>
</feature>
<feature type="transmembrane region" description="Helical" evidence="6">
    <location>
        <begin position="131"/>
        <end position="149"/>
    </location>
</feature>
<dbReference type="InterPro" id="IPR043325">
    <property type="entry name" value="LTSS"/>
</dbReference>
<dbReference type="Pfam" id="PF14368">
    <property type="entry name" value="LTP_2"/>
    <property type="match status" value="1"/>
</dbReference>
<feature type="chain" id="PRO_5032581793" evidence="7">
    <location>
        <begin position="32"/>
        <end position="151"/>
    </location>
</feature>
<feature type="region of interest" description="Disordered" evidence="5">
    <location>
        <begin position="109"/>
        <end position="128"/>
    </location>
</feature>
<dbReference type="PANTHER" id="PTHR33044">
    <property type="entry name" value="BIFUNCTIONAL INHIBITOR/LIPID-TRANSFER PROTEIN/SEED STORAGE 2S ALBUMIN SUPERFAMILY PROTEIN-RELATED"/>
    <property type="match status" value="1"/>
</dbReference>
<keyword evidence="3" id="KW-1015">Disulfide bond</keyword>
<dbReference type="EMBL" id="SWLB01000008">
    <property type="protein sequence ID" value="KAF3335172.1"/>
    <property type="molecule type" value="Genomic_DNA"/>
</dbReference>
<evidence type="ECO:0000256" key="6">
    <source>
        <dbReference type="SAM" id="Phobius"/>
    </source>
</evidence>
<dbReference type="Gene3D" id="1.10.110.10">
    <property type="entry name" value="Plant lipid-transfer and hydrophobic proteins"/>
    <property type="match status" value="1"/>
</dbReference>
<keyword evidence="6" id="KW-0472">Membrane</keyword>
<evidence type="ECO:0000259" key="8">
    <source>
        <dbReference type="SMART" id="SM00499"/>
    </source>
</evidence>
<dbReference type="InterPro" id="IPR036312">
    <property type="entry name" value="Bifun_inhib/LTP/seed_sf"/>
</dbReference>
<name>A0A833VDG6_9POAL</name>
<keyword evidence="6" id="KW-0812">Transmembrane</keyword>
<sequence length="151" mass="15529">MANSTLQPVVFVLLSALLFLSIPVPPLSVQAQSGTPSCASKLVSCANYLNSTNPPASCCTPLKEAITNEMQCLCAIYEDPTILKAFGINLTQADELAGHCGINSGTNECNASSPSGTPTPPPPSSGAGERAVWIGVSGLIGLFSIFWSISA</sequence>
<protein>
    <submittedName>
        <fullName evidence="9">Lipid transfer-like protein VAS</fullName>
    </submittedName>
</protein>
<comment type="similarity">
    <text evidence="1">Belongs to the plant LTP family.</text>
</comment>
<evidence type="ECO:0000256" key="7">
    <source>
        <dbReference type="SAM" id="SignalP"/>
    </source>
</evidence>
<dbReference type="AlphaFoldDB" id="A0A833VDG6"/>
<dbReference type="InterPro" id="IPR016140">
    <property type="entry name" value="Bifunc_inhib/LTP/seed_store"/>
</dbReference>
<evidence type="ECO:0000313" key="9">
    <source>
        <dbReference type="EMBL" id="KAF3335172.1"/>
    </source>
</evidence>
<keyword evidence="6" id="KW-1133">Transmembrane helix</keyword>
<keyword evidence="2 7" id="KW-0732">Signal</keyword>
<proteinExistence type="inferred from homology"/>
<dbReference type="Proteomes" id="UP000623129">
    <property type="component" value="Unassembled WGS sequence"/>
</dbReference>
<feature type="domain" description="Bifunctional inhibitor/plant lipid transfer protein/seed storage helical" evidence="8">
    <location>
        <begin position="38"/>
        <end position="109"/>
    </location>
</feature>
<dbReference type="SUPFAM" id="SSF47699">
    <property type="entry name" value="Bifunctional inhibitor/lipid-transfer protein/seed storage 2S albumin"/>
    <property type="match status" value="1"/>
</dbReference>
<evidence type="ECO:0000256" key="4">
    <source>
        <dbReference type="ARBA" id="ARBA00023180"/>
    </source>
</evidence>
<keyword evidence="10" id="KW-1185">Reference proteome</keyword>
<evidence type="ECO:0000256" key="1">
    <source>
        <dbReference type="ARBA" id="ARBA00009748"/>
    </source>
</evidence>
<reference evidence="9" key="1">
    <citation type="submission" date="2020-01" db="EMBL/GenBank/DDBJ databases">
        <title>Genome sequence of Kobresia littledalei, the first chromosome-level genome in the family Cyperaceae.</title>
        <authorList>
            <person name="Qu G."/>
        </authorList>
    </citation>
    <scope>NUCLEOTIDE SEQUENCE</scope>
    <source>
        <strain evidence="9">C.B.Clarke</strain>
        <tissue evidence="9">Leaf</tissue>
    </source>
</reference>
<keyword evidence="4" id="KW-0325">Glycoprotein</keyword>
<evidence type="ECO:0000256" key="3">
    <source>
        <dbReference type="ARBA" id="ARBA00023157"/>
    </source>
</evidence>
<dbReference type="CDD" id="cd00010">
    <property type="entry name" value="AAI_LTSS"/>
    <property type="match status" value="1"/>
</dbReference>
<dbReference type="OrthoDB" id="690947at2759"/>
<organism evidence="9 10">
    <name type="scientific">Carex littledalei</name>
    <dbReference type="NCBI Taxonomy" id="544730"/>
    <lineage>
        <taxon>Eukaryota</taxon>
        <taxon>Viridiplantae</taxon>
        <taxon>Streptophyta</taxon>
        <taxon>Embryophyta</taxon>
        <taxon>Tracheophyta</taxon>
        <taxon>Spermatophyta</taxon>
        <taxon>Magnoliopsida</taxon>
        <taxon>Liliopsida</taxon>
        <taxon>Poales</taxon>
        <taxon>Cyperaceae</taxon>
        <taxon>Cyperoideae</taxon>
        <taxon>Cariceae</taxon>
        <taxon>Carex</taxon>
        <taxon>Carex subgen. Euthyceras</taxon>
    </lineage>
</organism>
<evidence type="ECO:0000313" key="10">
    <source>
        <dbReference type="Proteomes" id="UP000623129"/>
    </source>
</evidence>
<dbReference type="SMART" id="SM00499">
    <property type="entry name" value="AAI"/>
    <property type="match status" value="1"/>
</dbReference>